<sequence>MLKVLRNGLILIGIFISLSGCNLIKQIESSALAAKDAGSILLYDDFSDSASGWRQWSSPEAVIHYQNGVLAFLINQPNYDYWSLAGKNFTDVTLAVEAEFINGPTDNDFGLICRFQDEYNFYAFLISSDGYGGIVKVKDGLYQVLSSPNGLEFGKMITQGYARNQLRADCVGSRLTLFVNQQKFAEVEDADFSMGDVGLLAGAYQTAGVEVHFDNFYVIKP</sequence>
<dbReference type="RefSeq" id="WP_061918088.1">
    <property type="nucleotide sequence ID" value="NZ_DF967971.1"/>
</dbReference>
<keyword evidence="2" id="KW-1185">Reference proteome</keyword>
<accession>A0A0P6X8M4</accession>
<gene>
    <name evidence="1" type="ORF">AC812_07455</name>
</gene>
<dbReference type="Proteomes" id="UP000050514">
    <property type="component" value="Unassembled WGS sequence"/>
</dbReference>
<name>A0A0P6X8M4_9CHLR</name>
<dbReference type="OrthoDB" id="163571at2"/>
<dbReference type="AlphaFoldDB" id="A0A0P6X8M4"/>
<evidence type="ECO:0000313" key="1">
    <source>
        <dbReference type="EMBL" id="KPL75811.1"/>
    </source>
</evidence>
<dbReference type="STRING" id="360411.AC812_07455"/>
<organism evidence="1 2">
    <name type="scientific">Bellilinea caldifistulae</name>
    <dbReference type="NCBI Taxonomy" id="360411"/>
    <lineage>
        <taxon>Bacteria</taxon>
        <taxon>Bacillati</taxon>
        <taxon>Chloroflexota</taxon>
        <taxon>Anaerolineae</taxon>
        <taxon>Anaerolineales</taxon>
        <taxon>Anaerolineaceae</taxon>
        <taxon>Bellilinea</taxon>
    </lineage>
</organism>
<reference evidence="1 2" key="1">
    <citation type="submission" date="2015-07" db="EMBL/GenBank/DDBJ databases">
        <title>Draft genome of Bellilinea caldifistulae DSM 17877.</title>
        <authorList>
            <person name="Hemp J."/>
            <person name="Ward L.M."/>
            <person name="Pace L.A."/>
            <person name="Fischer W.W."/>
        </authorList>
    </citation>
    <scope>NUCLEOTIDE SEQUENCE [LARGE SCALE GENOMIC DNA]</scope>
    <source>
        <strain evidence="1 2">GOMI-1</strain>
    </source>
</reference>
<proteinExistence type="predicted"/>
<evidence type="ECO:0008006" key="3">
    <source>
        <dbReference type="Google" id="ProtNLM"/>
    </source>
</evidence>
<evidence type="ECO:0000313" key="2">
    <source>
        <dbReference type="Proteomes" id="UP000050514"/>
    </source>
</evidence>
<protein>
    <recommendedName>
        <fullName evidence="3">3-keto-disaccharide hydrolase domain-containing protein</fullName>
    </recommendedName>
</protein>
<comment type="caution">
    <text evidence="1">The sequence shown here is derived from an EMBL/GenBank/DDBJ whole genome shotgun (WGS) entry which is preliminary data.</text>
</comment>
<dbReference type="PROSITE" id="PS51257">
    <property type="entry name" value="PROKAR_LIPOPROTEIN"/>
    <property type="match status" value="1"/>
</dbReference>
<dbReference type="EMBL" id="LGHJ01000013">
    <property type="protein sequence ID" value="KPL75811.1"/>
    <property type="molecule type" value="Genomic_DNA"/>
</dbReference>
<dbReference type="Gene3D" id="2.60.120.560">
    <property type="entry name" value="Exo-inulinase, domain 1"/>
    <property type="match status" value="1"/>
</dbReference>